<evidence type="ECO:0000256" key="4">
    <source>
        <dbReference type="ARBA" id="ARBA00022825"/>
    </source>
</evidence>
<dbReference type="InterPro" id="IPR050131">
    <property type="entry name" value="Peptidase_S8_subtilisin-like"/>
</dbReference>
<feature type="active site" description="Charge relay system" evidence="5">
    <location>
        <position position="138"/>
    </location>
</feature>
<keyword evidence="9" id="KW-1185">Reference proteome</keyword>
<dbReference type="Pfam" id="PF17957">
    <property type="entry name" value="Big_7"/>
    <property type="match status" value="1"/>
</dbReference>
<dbReference type="InterPro" id="IPR015500">
    <property type="entry name" value="Peptidase_S8_subtilisin-rel"/>
</dbReference>
<evidence type="ECO:0000256" key="1">
    <source>
        <dbReference type="ARBA" id="ARBA00011073"/>
    </source>
</evidence>
<dbReference type="EMBL" id="JAGFNS010000008">
    <property type="protein sequence ID" value="MBO3738784.1"/>
    <property type="molecule type" value="Genomic_DNA"/>
</dbReference>
<dbReference type="RefSeq" id="WP_208467933.1">
    <property type="nucleotide sequence ID" value="NZ_JAGFNS010000008.1"/>
</dbReference>
<dbReference type="PROSITE" id="PS51892">
    <property type="entry name" value="SUBTILASE"/>
    <property type="match status" value="1"/>
</dbReference>
<comment type="caution">
    <text evidence="8">The sequence shown here is derived from an EMBL/GenBank/DDBJ whole genome shotgun (WGS) entry which is preliminary data.</text>
</comment>
<keyword evidence="3 5" id="KW-0378">Hydrolase</keyword>
<feature type="domain" description="Peptidase S8/S53" evidence="7">
    <location>
        <begin position="131"/>
        <end position="357"/>
    </location>
</feature>
<dbReference type="InterPro" id="IPR023828">
    <property type="entry name" value="Peptidase_S8_Ser-AS"/>
</dbReference>
<evidence type="ECO:0000256" key="5">
    <source>
        <dbReference type="PROSITE-ProRule" id="PRU01240"/>
    </source>
</evidence>
<keyword evidence="4 5" id="KW-0720">Serine protease</keyword>
<feature type="chain" id="PRO_5046857985" evidence="6">
    <location>
        <begin position="21"/>
        <end position="553"/>
    </location>
</feature>
<name>A0ABS3UJ28_9ACTN</name>
<dbReference type="PANTHER" id="PTHR43806:SF11">
    <property type="entry name" value="CEREVISIN-RELATED"/>
    <property type="match status" value="1"/>
</dbReference>
<dbReference type="InterPro" id="IPR000209">
    <property type="entry name" value="Peptidase_S8/S53_dom"/>
</dbReference>
<feature type="signal peptide" evidence="6">
    <location>
        <begin position="1"/>
        <end position="20"/>
    </location>
</feature>
<dbReference type="PROSITE" id="PS00138">
    <property type="entry name" value="SUBTILASE_SER"/>
    <property type="match status" value="1"/>
</dbReference>
<dbReference type="Proteomes" id="UP000679690">
    <property type="component" value="Unassembled WGS sequence"/>
</dbReference>
<dbReference type="PRINTS" id="PR00723">
    <property type="entry name" value="SUBTILISIN"/>
</dbReference>
<gene>
    <name evidence="8" type="ORF">J5X75_14755</name>
</gene>
<reference evidence="8 9" key="1">
    <citation type="submission" date="2021-03" db="EMBL/GenBank/DDBJ databases">
        <title>Actinoplanes flavus sp. nov., a novel actinomycete isolated from Coconut Palm rhizosphere soil.</title>
        <authorList>
            <person name="Luo X."/>
        </authorList>
    </citation>
    <scope>NUCLEOTIDE SEQUENCE [LARGE SCALE GENOMIC DNA]</scope>
    <source>
        <strain evidence="8 9">NEAU-H7</strain>
    </source>
</reference>
<feature type="active site" description="Charge relay system" evidence="5">
    <location>
        <position position="324"/>
    </location>
</feature>
<proteinExistence type="inferred from homology"/>
<dbReference type="Pfam" id="PF00082">
    <property type="entry name" value="Peptidase_S8"/>
    <property type="match status" value="1"/>
</dbReference>
<dbReference type="Gene3D" id="3.40.50.200">
    <property type="entry name" value="Peptidase S8/S53 domain"/>
    <property type="match status" value="1"/>
</dbReference>
<feature type="active site" description="Charge relay system" evidence="5">
    <location>
        <position position="170"/>
    </location>
</feature>
<accession>A0ABS3UJ28</accession>
<dbReference type="Gene3D" id="2.60.40.10">
    <property type="entry name" value="Immunoglobulins"/>
    <property type="match status" value="2"/>
</dbReference>
<evidence type="ECO:0000256" key="2">
    <source>
        <dbReference type="ARBA" id="ARBA00022670"/>
    </source>
</evidence>
<keyword evidence="6" id="KW-0732">Signal</keyword>
<evidence type="ECO:0000259" key="7">
    <source>
        <dbReference type="Pfam" id="PF00082"/>
    </source>
</evidence>
<sequence>MWYRTLTVAVVAATLSGAHAAAPAHAEPSANTVTIGLRPGATAADTVRDLDATPGVRVIDSDATPQLDAVTVTVTGDAARALAGNPDVSYVEPTPTASALLTPNDPVYSEQWGTKIVKAPAAWNVTTGSPDVTVAVVDTGVTAVSDIAGRVLPGYDFVNDDADPTDDNGHGTLAATVIAAAGDNDTGLAGICWTCRILPVKVLGADGSGGHDDIAEGIVYAVDHGADIINLSLGGQDGSTILSEAVTYAAGHGVVVIAAAGNEGVTTPVYPAAYPKAIAVAGSTETDGRFDWSNYNGSWVDVAAPGDNPAQADDGDYYWFTGTSSAAPVVAGVAALGLSARTGVTAAQVRAAIEAAAHPVGSWVSYGRVDAEATIKALTSAPTIAWTAPATSSTPRRGKITVSATAAGAARVDLIRAGKVIGTDTRAPWSFTVDSAGLTGTHTLTLRATGPAGDTRSTSRSLLFDNTAPTISKVKVSKTRTTVTITPTVRDTTGLKQVKAVITARSKKYTLSSSKSPWKMKWKPSGRRGTFPVTVTATDKAGNTRTYKTKFKI</sequence>
<dbReference type="InterPro" id="IPR036852">
    <property type="entry name" value="Peptidase_S8/S53_dom_sf"/>
</dbReference>
<keyword evidence="2 5" id="KW-0645">Protease</keyword>
<evidence type="ECO:0000313" key="8">
    <source>
        <dbReference type="EMBL" id="MBO3738784.1"/>
    </source>
</evidence>
<dbReference type="PANTHER" id="PTHR43806">
    <property type="entry name" value="PEPTIDASE S8"/>
    <property type="match status" value="1"/>
</dbReference>
<comment type="similarity">
    <text evidence="1 5">Belongs to the peptidase S8 family.</text>
</comment>
<dbReference type="SUPFAM" id="SSF52743">
    <property type="entry name" value="Subtilisin-like"/>
    <property type="match status" value="1"/>
</dbReference>
<evidence type="ECO:0000256" key="6">
    <source>
        <dbReference type="SAM" id="SignalP"/>
    </source>
</evidence>
<organism evidence="8 9">
    <name type="scientific">Actinoplanes flavus</name>
    <dbReference type="NCBI Taxonomy" id="2820290"/>
    <lineage>
        <taxon>Bacteria</taxon>
        <taxon>Bacillati</taxon>
        <taxon>Actinomycetota</taxon>
        <taxon>Actinomycetes</taxon>
        <taxon>Micromonosporales</taxon>
        <taxon>Micromonosporaceae</taxon>
        <taxon>Actinoplanes</taxon>
    </lineage>
</organism>
<evidence type="ECO:0000256" key="3">
    <source>
        <dbReference type="ARBA" id="ARBA00022801"/>
    </source>
</evidence>
<dbReference type="InterPro" id="IPR013783">
    <property type="entry name" value="Ig-like_fold"/>
</dbReference>
<protein>
    <submittedName>
        <fullName evidence="8">S8 family serine peptidase</fullName>
    </submittedName>
</protein>
<evidence type="ECO:0000313" key="9">
    <source>
        <dbReference type="Proteomes" id="UP000679690"/>
    </source>
</evidence>